<organism evidence="1 2">
    <name type="scientific">Escherichia phage 2725-N35</name>
    <dbReference type="NCBI Taxonomy" id="2692738"/>
    <lineage>
        <taxon>Viruses</taxon>
        <taxon>Duplodnaviria</taxon>
        <taxon>Heunggongvirae</taxon>
        <taxon>Uroviricota</taxon>
        <taxon>Caudoviricetes</taxon>
        <taxon>Drexlerviridae</taxon>
        <taxon>Braunvirinae</taxon>
        <taxon>Veterinaerplatzvirus</taxon>
        <taxon>Veterinaerplatzvirus vv2725N25</taxon>
    </lineage>
</organism>
<evidence type="ECO:0000313" key="1">
    <source>
        <dbReference type="EMBL" id="QHJ72693.1"/>
    </source>
</evidence>
<keyword evidence="2" id="KW-1185">Reference proteome</keyword>
<proteinExistence type="predicted"/>
<protein>
    <recommendedName>
        <fullName evidence="3">PRC-barrel domain-containing protein</fullName>
    </recommendedName>
</protein>
<name>A0A6B9SPB8_9CAUD</name>
<sequence>MKIKIVKFDTIYTTDYYGIDIGKVYDVFMDCMDGRVVIIDGTSKPLVIHPGEFEVVE</sequence>
<dbReference type="Proteomes" id="UP000464220">
    <property type="component" value="Segment"/>
</dbReference>
<evidence type="ECO:0008006" key="3">
    <source>
        <dbReference type="Google" id="ProtNLM"/>
    </source>
</evidence>
<reference evidence="1 2" key="1">
    <citation type="submission" date="2019-12" db="EMBL/GenBank/DDBJ databases">
        <title>Phage therapy of healthcare-associated infections.</title>
        <authorList>
            <person name="Kiseleva I.A."/>
            <person name="Zulkarneev E.R."/>
            <person name="Kalendr R.S."/>
            <person name="Rubalskii E.O."/>
            <person name="Aleshkin A.V."/>
            <person name="Vakarina A.A."/>
            <person name="Stepanova T.F."/>
            <person name="Kataeva L.V."/>
        </authorList>
    </citation>
    <scope>NUCLEOTIDE SEQUENCE [LARGE SCALE GENOMIC DNA]</scope>
</reference>
<dbReference type="EMBL" id="MN840485">
    <property type="protein sequence ID" value="QHJ72693.1"/>
    <property type="molecule type" value="Genomic_DNA"/>
</dbReference>
<accession>A0A6B9SPB8</accession>
<evidence type="ECO:0000313" key="2">
    <source>
        <dbReference type="Proteomes" id="UP000464220"/>
    </source>
</evidence>